<dbReference type="NCBIfam" id="TIGR02476">
    <property type="entry name" value="BluB"/>
    <property type="match status" value="1"/>
</dbReference>
<proteinExistence type="predicted"/>
<dbReference type="InterPro" id="IPR000415">
    <property type="entry name" value="Nitroreductase-like"/>
</dbReference>
<dbReference type="InterPro" id="IPR029479">
    <property type="entry name" value="Nitroreductase"/>
</dbReference>
<evidence type="ECO:0000313" key="2">
    <source>
        <dbReference type="EMBL" id="ACD74426.1"/>
    </source>
</evidence>
<protein>
    <submittedName>
        <fullName evidence="2">Nitroreductase</fullName>
    </submittedName>
</protein>
<dbReference type="InterPro" id="IPR012825">
    <property type="entry name" value="BluB"/>
</dbReference>
<dbReference type="HOGENOM" id="CLU_070764_3_0_5"/>
<reference evidence="2 3" key="1">
    <citation type="journal article" date="2008" name="PLoS ONE">
        <title>Genome sequence of Brucella abortus vaccine strain S19 compared to virulent strains yields candidate virulence genes.</title>
        <authorList>
            <person name="Crasta O.R."/>
            <person name="Folkerts O."/>
            <person name="Fei Z."/>
            <person name="Mane S.P."/>
            <person name="Evans C."/>
            <person name="Martino-Catt S."/>
            <person name="Bricker B."/>
            <person name="Yu G."/>
            <person name="Du L."/>
            <person name="Sobral B.W."/>
        </authorList>
    </citation>
    <scope>NUCLEOTIDE SEQUENCE [LARGE SCALE GENOMIC DNA]</scope>
    <source>
        <strain evidence="2 3">S19</strain>
    </source>
</reference>
<organism evidence="2 3">
    <name type="scientific">Brucella abortus (strain S19)</name>
    <dbReference type="NCBI Taxonomy" id="430066"/>
    <lineage>
        <taxon>Bacteria</taxon>
        <taxon>Pseudomonadati</taxon>
        <taxon>Pseudomonadota</taxon>
        <taxon>Alphaproteobacteria</taxon>
        <taxon>Hyphomicrobiales</taxon>
        <taxon>Brucellaceae</taxon>
        <taxon>Brucella/Ochrobactrum group</taxon>
        <taxon>Brucella</taxon>
    </lineage>
</organism>
<dbReference type="PANTHER" id="PTHR23026:SF123">
    <property type="entry name" value="NAD(P)H NITROREDUCTASE RV3131-RELATED"/>
    <property type="match status" value="1"/>
</dbReference>
<accession>A0A0F6AVN5</accession>
<dbReference type="CDD" id="cd02145">
    <property type="entry name" value="BluB"/>
    <property type="match status" value="1"/>
</dbReference>
<gene>
    <name evidence="2" type="ordered locus">BAbS19_II09410</name>
</gene>
<sequence length="266" mass="30425">MHRRQETSFFFRAPFPSLPTTTKVQKHPKKPAQAGFLGFLRWRGRARLCSTFPRPDWHSMQFSSSERETFFELIKWRRDVRHFRRDPVPEDMVQALKTAMDHAPSVGNARPWRIFSVESQAKRKAVHHIFTEANQAAAQIYDGARASQYHALKLEGIETAPVQLAVFTDTAPAEGHGLGRQSMASTLEQSTAMAVQNLNLAARSFGLGAGMVSVLDPQAMEQLFEVPPSWRFTLYLCIGWPCTEDDTPLLHRNGWQENRETFWRRA</sequence>
<dbReference type="InterPro" id="IPR050627">
    <property type="entry name" value="Nitroreductase/BluB"/>
</dbReference>
<evidence type="ECO:0000259" key="1">
    <source>
        <dbReference type="Pfam" id="PF00881"/>
    </source>
</evidence>
<dbReference type="SUPFAM" id="SSF55469">
    <property type="entry name" value="FMN-dependent nitroreductase-like"/>
    <property type="match status" value="1"/>
</dbReference>
<dbReference type="PANTHER" id="PTHR23026">
    <property type="entry name" value="NADPH NITROREDUCTASE"/>
    <property type="match status" value="1"/>
</dbReference>
<dbReference type="Pfam" id="PF00881">
    <property type="entry name" value="Nitroreductase"/>
    <property type="match status" value="1"/>
</dbReference>
<evidence type="ECO:0000313" key="3">
    <source>
        <dbReference type="Proteomes" id="UP000002565"/>
    </source>
</evidence>
<dbReference type="Gene3D" id="3.40.109.10">
    <property type="entry name" value="NADH Oxidase"/>
    <property type="match status" value="1"/>
</dbReference>
<name>A0A0F6AVN5_BRUA1</name>
<feature type="domain" description="Nitroreductase" evidence="1">
    <location>
        <begin position="74"/>
        <end position="240"/>
    </location>
</feature>
<dbReference type="AlphaFoldDB" id="A0A0F6AVN5"/>
<dbReference type="Proteomes" id="UP000002565">
    <property type="component" value="Chromosome 2"/>
</dbReference>
<dbReference type="GO" id="GO:0016491">
    <property type="term" value="F:oxidoreductase activity"/>
    <property type="evidence" value="ECO:0007669"/>
    <property type="project" value="InterPro"/>
</dbReference>
<dbReference type="KEGG" id="bmc:BAbS19_II09410"/>
<dbReference type="EMBL" id="CP000888">
    <property type="protein sequence ID" value="ACD74426.1"/>
    <property type="molecule type" value="Genomic_DNA"/>
</dbReference>